<dbReference type="AlphaFoldDB" id="A0A2N4TSP6"/>
<reference evidence="1 2" key="1">
    <citation type="submission" date="2017-12" db="EMBL/GenBank/DDBJ databases">
        <title>Draft genome sequence of Ralstonia pickettii 52.</title>
        <authorList>
            <person name="Zheng B."/>
        </authorList>
    </citation>
    <scope>NUCLEOTIDE SEQUENCE [LARGE SCALE GENOMIC DNA]</scope>
    <source>
        <strain evidence="1 2">52</strain>
    </source>
</reference>
<accession>A0A2N4TSP6</accession>
<organism evidence="1 2">
    <name type="scientific">Ralstonia pickettii</name>
    <name type="common">Burkholderia pickettii</name>
    <dbReference type="NCBI Taxonomy" id="329"/>
    <lineage>
        <taxon>Bacteria</taxon>
        <taxon>Pseudomonadati</taxon>
        <taxon>Pseudomonadota</taxon>
        <taxon>Betaproteobacteria</taxon>
        <taxon>Burkholderiales</taxon>
        <taxon>Burkholderiaceae</taxon>
        <taxon>Ralstonia</taxon>
    </lineage>
</organism>
<protein>
    <submittedName>
        <fullName evidence="1">Uncharacterized protein</fullName>
    </submittedName>
</protein>
<sequence length="267" mass="29979">MAFLAVTVAACGTNKGSVNTSVATETSTKLTGIWKMLPLGVGIANVVELTPTGESRLYPYNCITQEKDEPEIGRYKVDPSGRAIQLEANGTVETLKILSISDTSLMLSQDTDGEILNFRYQRGSDLTPLCGSDARWAEERAKRSPYAPSDFVPNPVIPPHPGMDRYVGQWANERGEVQVEVRRLADGSYQLHHDADKNWKYLYNAVHWEGDELRYVSFAYSDRTKLFDHPYHKSSTTSFLVPMPNGSSMKYGFFISGKKYEYVTKRK</sequence>
<evidence type="ECO:0000313" key="1">
    <source>
        <dbReference type="EMBL" id="PLC42742.1"/>
    </source>
</evidence>
<comment type="caution">
    <text evidence="1">The sequence shown here is derived from an EMBL/GenBank/DDBJ whole genome shotgun (WGS) entry which is preliminary data.</text>
</comment>
<name>A0A2N4TSP6_RALPI</name>
<gene>
    <name evidence="1" type="ORF">C0Q88_12450</name>
</gene>
<evidence type="ECO:0000313" key="2">
    <source>
        <dbReference type="Proteomes" id="UP000234456"/>
    </source>
</evidence>
<proteinExistence type="predicted"/>
<dbReference type="Proteomes" id="UP000234456">
    <property type="component" value="Unassembled WGS sequence"/>
</dbReference>
<dbReference type="EMBL" id="PKQE01000002">
    <property type="protein sequence ID" value="PLC42742.1"/>
    <property type="molecule type" value="Genomic_DNA"/>
</dbReference>